<dbReference type="Proteomes" id="UP001363035">
    <property type="component" value="Unassembled WGS sequence"/>
</dbReference>
<protein>
    <submittedName>
        <fullName evidence="2">Uncharacterized protein</fullName>
    </submittedName>
</protein>
<keyword evidence="3" id="KW-1185">Reference proteome</keyword>
<accession>A0ABU8I1Z1</accession>
<feature type="compositionally biased region" description="Basic and acidic residues" evidence="1">
    <location>
        <begin position="1"/>
        <end position="17"/>
    </location>
</feature>
<feature type="region of interest" description="Disordered" evidence="1">
    <location>
        <begin position="1"/>
        <end position="21"/>
    </location>
</feature>
<evidence type="ECO:0000313" key="2">
    <source>
        <dbReference type="EMBL" id="MEI5983739.1"/>
    </source>
</evidence>
<evidence type="ECO:0000256" key="1">
    <source>
        <dbReference type="SAM" id="MobiDB-lite"/>
    </source>
</evidence>
<organism evidence="2 3">
    <name type="scientific">Sphingobacterium tenebrionis</name>
    <dbReference type="NCBI Taxonomy" id="3111775"/>
    <lineage>
        <taxon>Bacteria</taxon>
        <taxon>Pseudomonadati</taxon>
        <taxon>Bacteroidota</taxon>
        <taxon>Sphingobacteriia</taxon>
        <taxon>Sphingobacteriales</taxon>
        <taxon>Sphingobacteriaceae</taxon>
        <taxon>Sphingobacterium</taxon>
    </lineage>
</organism>
<proteinExistence type="predicted"/>
<sequence length="65" mass="6777">MNGKHSDPDRVPIDRGGDIPGSIAQLGTDFDLLPSKYPGLQNGIGGPSFQYTSSGAHLPIGRELG</sequence>
<comment type="caution">
    <text evidence="2">The sequence shown here is derived from an EMBL/GenBank/DDBJ whole genome shotgun (WGS) entry which is preliminary data.</text>
</comment>
<name>A0ABU8I1Z1_9SPHI</name>
<evidence type="ECO:0000313" key="3">
    <source>
        <dbReference type="Proteomes" id="UP001363035"/>
    </source>
</evidence>
<reference evidence="2 3" key="1">
    <citation type="submission" date="2024-01" db="EMBL/GenBank/DDBJ databases">
        <title>Sphingobacterium tenebrionis sp. nov., a novel endophyte isolated from tenebrio molitor intestines.</title>
        <authorList>
            <person name="Zhang C."/>
        </authorList>
    </citation>
    <scope>NUCLEOTIDE SEQUENCE [LARGE SCALE GENOMIC DNA]</scope>
    <source>
        <strain evidence="2 3">PU5-4</strain>
    </source>
</reference>
<dbReference type="RefSeq" id="WP_336557183.1">
    <property type="nucleotide sequence ID" value="NZ_JAYLLN010000003.1"/>
</dbReference>
<feature type="region of interest" description="Disordered" evidence="1">
    <location>
        <begin position="41"/>
        <end position="65"/>
    </location>
</feature>
<gene>
    <name evidence="2" type="ORF">VJ786_02365</name>
</gene>
<dbReference type="EMBL" id="JAYLLN010000003">
    <property type="protein sequence ID" value="MEI5983739.1"/>
    <property type="molecule type" value="Genomic_DNA"/>
</dbReference>